<protein>
    <recommendedName>
        <fullName evidence="9">Cation-transporting P-type ATPase</fullName>
    </recommendedName>
</protein>
<evidence type="ECO:0000256" key="1">
    <source>
        <dbReference type="ARBA" id="ARBA00004141"/>
    </source>
</evidence>
<proteinExistence type="predicted"/>
<feature type="transmembrane region" description="Helical" evidence="6">
    <location>
        <begin position="105"/>
        <end position="123"/>
    </location>
</feature>
<dbReference type="RefSeq" id="WP_131761267.1">
    <property type="nucleotide sequence ID" value="NZ_CAACUY010000156.1"/>
</dbReference>
<evidence type="ECO:0000256" key="2">
    <source>
        <dbReference type="ARBA" id="ARBA00022692"/>
    </source>
</evidence>
<reference evidence="8" key="1">
    <citation type="journal article" date="2019" name="Int. J. Syst. Evol. Microbiol.">
        <title>The Global Catalogue of Microorganisms (GCM) 10K type strain sequencing project: providing services to taxonomists for standard genome sequencing and annotation.</title>
        <authorList>
            <consortium name="The Broad Institute Genomics Platform"/>
            <consortium name="The Broad Institute Genome Sequencing Center for Infectious Disease"/>
            <person name="Wu L."/>
            <person name="Ma J."/>
        </authorList>
    </citation>
    <scope>NUCLEOTIDE SEQUENCE [LARGE SCALE GENOMIC DNA]</scope>
    <source>
        <strain evidence="8">JCM 9371</strain>
    </source>
</reference>
<dbReference type="SUPFAM" id="SSF56784">
    <property type="entry name" value="HAD-like"/>
    <property type="match status" value="1"/>
</dbReference>
<dbReference type="Gene3D" id="3.40.1110.10">
    <property type="entry name" value="Calcium-transporting ATPase, cytoplasmic domain N"/>
    <property type="match status" value="1"/>
</dbReference>
<dbReference type="Pfam" id="PF13246">
    <property type="entry name" value="Cation_ATPase"/>
    <property type="match status" value="1"/>
</dbReference>
<dbReference type="EMBL" id="JBHTGP010000016">
    <property type="protein sequence ID" value="MFD0689075.1"/>
    <property type="molecule type" value="Genomic_DNA"/>
</dbReference>
<evidence type="ECO:0000313" key="8">
    <source>
        <dbReference type="Proteomes" id="UP001597063"/>
    </source>
</evidence>
<dbReference type="SUPFAM" id="SSF81665">
    <property type="entry name" value="Calcium ATPase, transmembrane domain M"/>
    <property type="match status" value="1"/>
</dbReference>
<keyword evidence="2 6" id="KW-0812">Transmembrane</keyword>
<feature type="transmembrane region" description="Helical" evidence="6">
    <location>
        <begin position="522"/>
        <end position="550"/>
    </location>
</feature>
<organism evidence="7 8">
    <name type="scientific">Actinomadura fibrosa</name>
    <dbReference type="NCBI Taxonomy" id="111802"/>
    <lineage>
        <taxon>Bacteria</taxon>
        <taxon>Bacillati</taxon>
        <taxon>Actinomycetota</taxon>
        <taxon>Actinomycetes</taxon>
        <taxon>Streptosporangiales</taxon>
        <taxon>Thermomonosporaceae</taxon>
        <taxon>Actinomadura</taxon>
    </lineage>
</organism>
<dbReference type="Proteomes" id="UP001597063">
    <property type="component" value="Unassembled WGS sequence"/>
</dbReference>
<dbReference type="InterPro" id="IPR023298">
    <property type="entry name" value="ATPase_P-typ_TM_dom_sf"/>
</dbReference>
<keyword evidence="4 6" id="KW-0472">Membrane</keyword>
<comment type="subcellular location">
    <subcellularLocation>
        <location evidence="1">Membrane</location>
        <topology evidence="1">Multi-pass membrane protein</topology>
    </subcellularLocation>
</comment>
<feature type="transmembrane region" description="Helical" evidence="6">
    <location>
        <begin position="135"/>
        <end position="158"/>
    </location>
</feature>
<evidence type="ECO:0000256" key="6">
    <source>
        <dbReference type="SAM" id="Phobius"/>
    </source>
</evidence>
<sequence>MLGNGTSHGRDGPGRPRSPAARGRPAALSGPSRPRVGTLCGCAVVAGTTAALAGEPVLAGLVTGVLAPKIAVMRALERRTARALATAGAGPAAPTPLTTAVARSCTGAALGLLALATILYVLTPAGGHPVDRAHVAAALALAAVPLELPAATAALLALGTVRMARCNAAVRRFDAVEAVGATTVVCTRTTGVLTRDEFTVTTLVAGGSAYLSTATGASPAGEVRAGGRTVRPGENLALDECVRAGLNCNDARLVEAGGRMSVAGDPADGALVVSAARLGLRTRLHRRGTLPFTADRRYMATVHRIAGTDEEVIYVKGSVERVLYLCESELDHTGRVRALDREAVLRAAGALERRGSRVLAFARAHGGAGPGRPTERDIARLEFLGLQAMHDPPRPDSADAVLTCQDASLPVKLFAADGTDAAATAAAWVGLDGGAAMTGAGLAACDPHGLPRAVARATVFAHLTPAEEALVVRALRHRGQVVTLVERPDRPGTARGADGATPLLVNNGFAAAVAAIGEARTVLGIIAAVISGALAAIILSLAAAVLALAAPSACAEGPHPRLVLSALAVSLAGAACVRPACALAALVRRLRAPEPRLSRGAGPRAPSP</sequence>
<accession>A0ABW2XTH5</accession>
<dbReference type="Gene3D" id="3.40.50.1000">
    <property type="entry name" value="HAD superfamily/HAD-like"/>
    <property type="match status" value="1"/>
</dbReference>
<keyword evidence="3 6" id="KW-1133">Transmembrane helix</keyword>
<keyword evidence="8" id="KW-1185">Reference proteome</keyword>
<feature type="region of interest" description="Disordered" evidence="5">
    <location>
        <begin position="1"/>
        <end position="32"/>
    </location>
</feature>
<gene>
    <name evidence="7" type="ORF">ACFQZM_31610</name>
</gene>
<dbReference type="Gene3D" id="1.20.1110.10">
    <property type="entry name" value="Calcium-transporting ATPase, transmembrane domain"/>
    <property type="match status" value="1"/>
</dbReference>
<evidence type="ECO:0008006" key="9">
    <source>
        <dbReference type="Google" id="ProtNLM"/>
    </source>
</evidence>
<dbReference type="InterPro" id="IPR023299">
    <property type="entry name" value="ATPase_P-typ_cyto_dom_N"/>
</dbReference>
<feature type="transmembrane region" description="Helical" evidence="6">
    <location>
        <begin position="562"/>
        <end position="587"/>
    </location>
</feature>
<evidence type="ECO:0000256" key="3">
    <source>
        <dbReference type="ARBA" id="ARBA00022989"/>
    </source>
</evidence>
<dbReference type="PANTHER" id="PTHR42861">
    <property type="entry name" value="CALCIUM-TRANSPORTING ATPASE"/>
    <property type="match status" value="1"/>
</dbReference>
<evidence type="ECO:0000256" key="4">
    <source>
        <dbReference type="ARBA" id="ARBA00023136"/>
    </source>
</evidence>
<name>A0ABW2XTH5_9ACTN</name>
<comment type="caution">
    <text evidence="7">The sequence shown here is derived from an EMBL/GenBank/DDBJ whole genome shotgun (WGS) entry which is preliminary data.</text>
</comment>
<dbReference type="PRINTS" id="PR00121">
    <property type="entry name" value="NAKATPASE"/>
</dbReference>
<dbReference type="InterPro" id="IPR036412">
    <property type="entry name" value="HAD-like_sf"/>
</dbReference>
<dbReference type="InterPro" id="IPR023214">
    <property type="entry name" value="HAD_sf"/>
</dbReference>
<dbReference type="SUPFAM" id="SSF81660">
    <property type="entry name" value="Metal cation-transporting ATPase, ATP-binding domain N"/>
    <property type="match status" value="1"/>
</dbReference>
<feature type="compositionally biased region" description="Low complexity" evidence="5">
    <location>
        <begin position="15"/>
        <end position="31"/>
    </location>
</feature>
<evidence type="ECO:0000256" key="5">
    <source>
        <dbReference type="SAM" id="MobiDB-lite"/>
    </source>
</evidence>
<evidence type="ECO:0000313" key="7">
    <source>
        <dbReference type="EMBL" id="MFD0689075.1"/>
    </source>
</evidence>